<dbReference type="EMBL" id="JPDN02000018">
    <property type="protein sequence ID" value="PON25372.1"/>
    <property type="molecule type" value="Genomic_DNA"/>
</dbReference>
<organism evidence="2 3">
    <name type="scientific">Trichoderma gamsii</name>
    <dbReference type="NCBI Taxonomy" id="398673"/>
    <lineage>
        <taxon>Eukaryota</taxon>
        <taxon>Fungi</taxon>
        <taxon>Dikarya</taxon>
        <taxon>Ascomycota</taxon>
        <taxon>Pezizomycotina</taxon>
        <taxon>Sordariomycetes</taxon>
        <taxon>Hypocreomycetidae</taxon>
        <taxon>Hypocreales</taxon>
        <taxon>Hypocreaceae</taxon>
        <taxon>Trichoderma</taxon>
    </lineage>
</organism>
<feature type="transmembrane region" description="Helical" evidence="1">
    <location>
        <begin position="189"/>
        <end position="212"/>
    </location>
</feature>
<dbReference type="GeneID" id="29981109"/>
<reference evidence="2 3" key="1">
    <citation type="journal article" date="2016" name="Genome Announc.">
        <title>Draft Whole-Genome Sequence of Trichoderma gamsii T6085, a Promising Biocontrol Agent of Fusarium Head Blight on Wheat.</title>
        <authorList>
            <person name="Baroncelli R."/>
            <person name="Zapparata A."/>
            <person name="Piaggeschi G."/>
            <person name="Sarrocco S."/>
            <person name="Vannacci G."/>
        </authorList>
    </citation>
    <scope>NUCLEOTIDE SEQUENCE [LARGE SCALE GENOMIC DNA]</scope>
    <source>
        <strain evidence="2 3">T6085</strain>
    </source>
</reference>
<evidence type="ECO:0000313" key="2">
    <source>
        <dbReference type="EMBL" id="PON25372.1"/>
    </source>
</evidence>
<protein>
    <submittedName>
        <fullName evidence="2">Uncharacterized protein</fullName>
    </submittedName>
</protein>
<keyword evidence="1" id="KW-0812">Transmembrane</keyword>
<keyword evidence="1" id="KW-0472">Membrane</keyword>
<accession>A0A2P4ZM46</accession>
<comment type="caution">
    <text evidence="2">The sequence shown here is derived from an EMBL/GenBank/DDBJ whole genome shotgun (WGS) entry which is preliminary data.</text>
</comment>
<name>A0A2P4ZM46_9HYPO</name>
<dbReference type="Proteomes" id="UP000054821">
    <property type="component" value="Unassembled WGS sequence"/>
</dbReference>
<feature type="transmembrane region" description="Helical" evidence="1">
    <location>
        <begin position="224"/>
        <end position="247"/>
    </location>
</feature>
<dbReference type="PANTHER" id="PTHR34414">
    <property type="entry name" value="HET DOMAIN-CONTAINING PROTEIN-RELATED"/>
    <property type="match status" value="1"/>
</dbReference>
<dbReference type="PANTHER" id="PTHR34414:SF1">
    <property type="entry name" value="SUBTILISIN-LIKE SERINE PROTEASE"/>
    <property type="match status" value="1"/>
</dbReference>
<dbReference type="InterPro" id="IPR046536">
    <property type="entry name" value="DUF6601"/>
</dbReference>
<sequence length="477" mass="53653">MVDMARSKCAAPDGASAEIADGIVEPLVQHIKARKNPASFHFYKAVGSQRYRRLADPSKNVHGFLQSKLLSLRRLDEMSEHLWLAGARRPPTQLHWQVALGLSTKSDFHIAVEKRLLPREPDDSTITWTQWQYLVRELIAQHHPDKIYLRFPHAELRLSRINAIPQTMKFAQAYFGGWNNYSSFFRDNLAWIAAITAYMVLFLTAMQVGLATEQLQNSPVFQRASYVFTLLGILRPIGLGSMVLLRAKLPNGFTSELQSRDEIETRMAYKIFTIALALATGVSQVVAQECAQNLLTTHGGVQFYLYDDSIPANNYRPLQLRPSQDGKFSYLAIDNSSPVFTANLDNGVLVSESKSSDGTLFDTDARGFLQNYTNVDNYIPPTFVGQLAFANTSTFSNASDANWLLGPSGGTNVYNLWHNEPVNTLNGMQICEADFDLNEDGTPWYYFQYVDWVVYYPPNCEFVAILTKVTTPDLPSC</sequence>
<keyword evidence="1" id="KW-1133">Transmembrane helix</keyword>
<gene>
    <name evidence="2" type="ORF">TGAM01_v205666</name>
</gene>
<proteinExistence type="predicted"/>
<dbReference type="RefSeq" id="XP_024405539.1">
    <property type="nucleotide sequence ID" value="XM_024549681.1"/>
</dbReference>
<evidence type="ECO:0000256" key="1">
    <source>
        <dbReference type="SAM" id="Phobius"/>
    </source>
</evidence>
<feature type="transmembrane region" description="Helical" evidence="1">
    <location>
        <begin position="268"/>
        <end position="287"/>
    </location>
</feature>
<evidence type="ECO:0000313" key="3">
    <source>
        <dbReference type="Proteomes" id="UP000054821"/>
    </source>
</evidence>
<dbReference type="Pfam" id="PF20246">
    <property type="entry name" value="DUF6601"/>
    <property type="match status" value="1"/>
</dbReference>
<dbReference type="AlphaFoldDB" id="A0A2P4ZM46"/>
<keyword evidence="3" id="KW-1185">Reference proteome</keyword>